<organism evidence="2 3">
    <name type="scientific">Lactobacillus rodentium</name>
    <dbReference type="NCBI Taxonomy" id="947835"/>
    <lineage>
        <taxon>Bacteria</taxon>
        <taxon>Bacillati</taxon>
        <taxon>Bacillota</taxon>
        <taxon>Bacilli</taxon>
        <taxon>Lactobacillales</taxon>
        <taxon>Lactobacillaceae</taxon>
        <taxon>Lactobacillus</taxon>
    </lineage>
</organism>
<dbReference type="RefSeq" id="WP_117118268.1">
    <property type="nucleotide sequence ID" value="NZ_BFBY01000005.1"/>
</dbReference>
<name>A0A2Z6T802_9LACO</name>
<reference evidence="3" key="1">
    <citation type="submission" date="2018-03" db="EMBL/GenBank/DDBJ databases">
        <title>New taxa in the Lactobacillus gasseri group.</title>
        <authorList>
            <person name="Tanizawa Y."/>
            <person name="Tohno M."/>
            <person name="Endo A."/>
            <person name="Arita M."/>
        </authorList>
    </citation>
    <scope>NUCLEOTIDE SEQUENCE [LARGE SCALE GENOMIC DNA]</scope>
    <source>
        <strain evidence="3">DSM 24759</strain>
    </source>
</reference>
<feature type="signal peptide" evidence="1">
    <location>
        <begin position="1"/>
        <end position="22"/>
    </location>
</feature>
<dbReference type="AlphaFoldDB" id="A0A2Z6T802"/>
<dbReference type="PROSITE" id="PS51257">
    <property type="entry name" value="PROKAR_LIPOPROTEIN"/>
    <property type="match status" value="1"/>
</dbReference>
<gene>
    <name evidence="2" type="ORF">LrDSM24759_08450</name>
</gene>
<accession>A0A2Z6T802</accession>
<evidence type="ECO:0000256" key="1">
    <source>
        <dbReference type="SAM" id="SignalP"/>
    </source>
</evidence>
<evidence type="ECO:0000313" key="2">
    <source>
        <dbReference type="EMBL" id="GBG04931.1"/>
    </source>
</evidence>
<dbReference type="InterPro" id="IPR046720">
    <property type="entry name" value="DUF6612"/>
</dbReference>
<feature type="chain" id="PRO_5038421443" evidence="1">
    <location>
        <begin position="23"/>
        <end position="259"/>
    </location>
</feature>
<protein>
    <submittedName>
        <fullName evidence="2">DNA polymerase</fullName>
    </submittedName>
</protein>
<dbReference type="Pfam" id="PF20316">
    <property type="entry name" value="DUF6612"/>
    <property type="match status" value="1"/>
</dbReference>
<comment type="caution">
    <text evidence="2">The sequence shown here is derived from an EMBL/GenBank/DDBJ whole genome shotgun (WGS) entry which is preliminary data.</text>
</comment>
<keyword evidence="1" id="KW-0732">Signal</keyword>
<keyword evidence="3" id="KW-1185">Reference proteome</keyword>
<proteinExistence type="predicted"/>
<dbReference type="OrthoDB" id="1957331at2"/>
<dbReference type="EMBL" id="BFBY01000005">
    <property type="protein sequence ID" value="GBG04931.1"/>
    <property type="molecule type" value="Genomic_DNA"/>
</dbReference>
<dbReference type="Proteomes" id="UP000257317">
    <property type="component" value="Unassembled WGS sequence"/>
</dbReference>
<sequence>MRFKKVIAAIALAAGLTATVTACSQKPSNEEVIKQVNKHKIQSFHMTQDMTTEVNGQKQAIKQEITFGGNPMTAKATSSAAGQEVKMWTSGTNQYISAGDADTWYKTKITDPTQSADKIAKSMKNSNNILAANKEIAKNASIKEDGDNYVITVKNNKDTNDAISKSVYEAITKMGNTNQADQAKEIAKQMKIKKFTFTETVDKKTYKVKKLTSKGTISVEGVITMNFKQVMDHINGYPHLKVPADVENNAKLLKSLNKK</sequence>
<evidence type="ECO:0000313" key="3">
    <source>
        <dbReference type="Proteomes" id="UP000257317"/>
    </source>
</evidence>